<sequence>MNNYDEIKNIFFNACYSYCQNKNLVSKGNGKTWSENESEHAFAYDALEGSFNSPTEDLMLEVITLISDAGRETEQTKKYHKDVISTILSKHSLNELLDCIADDDRKDLLYDMSLLGLIDKQS</sequence>
<dbReference type="InterPro" id="IPR025679">
    <property type="entry name" value="Imm2"/>
</dbReference>
<accession>A0ABX6KY47</accession>
<dbReference type="Pfam" id="PF14426">
    <property type="entry name" value="Imm2"/>
    <property type="match status" value="1"/>
</dbReference>
<name>A0ABX6KY47_9GAMM</name>
<organism evidence="1 2">
    <name type="scientific">Pectobacterium punjabense</name>
    <dbReference type="NCBI Taxonomy" id="2108399"/>
    <lineage>
        <taxon>Bacteria</taxon>
        <taxon>Pseudomonadati</taxon>
        <taxon>Pseudomonadota</taxon>
        <taxon>Gammaproteobacteria</taxon>
        <taxon>Enterobacterales</taxon>
        <taxon>Pectobacteriaceae</taxon>
        <taxon>Pectobacterium</taxon>
    </lineage>
</organism>
<protein>
    <submittedName>
        <fullName evidence="1">Uncharacterized protein</fullName>
    </submittedName>
</protein>
<evidence type="ECO:0000313" key="1">
    <source>
        <dbReference type="EMBL" id="QJA18502.1"/>
    </source>
</evidence>
<keyword evidence="2" id="KW-1185">Reference proteome</keyword>
<evidence type="ECO:0000313" key="2">
    <source>
        <dbReference type="Proteomes" id="UP000502681"/>
    </source>
</evidence>
<reference evidence="1 2" key="1">
    <citation type="submission" date="2019-04" db="EMBL/GenBank/DDBJ databases">
        <title>Whole Genome Sequencing of Pectobacterium punjabense SS95.</title>
        <authorList>
            <person name="Sarfraz S."/>
            <person name="Oulghazi S."/>
            <person name="Roques C."/>
            <person name="Vandecasteele C."/>
            <person name="Faure D."/>
        </authorList>
    </citation>
    <scope>NUCLEOTIDE SEQUENCE [LARGE SCALE GENOMIC DNA]</scope>
    <source>
        <strain evidence="1 2">SS95</strain>
    </source>
</reference>
<dbReference type="Proteomes" id="UP000502681">
    <property type="component" value="Chromosome"/>
</dbReference>
<gene>
    <name evidence="1" type="ORF">E2566_00320</name>
</gene>
<dbReference type="EMBL" id="CP038498">
    <property type="protein sequence ID" value="QJA18502.1"/>
    <property type="molecule type" value="Genomic_DNA"/>
</dbReference>
<dbReference type="GeneID" id="90761378"/>
<dbReference type="RefSeq" id="WP_107168625.1">
    <property type="nucleotide sequence ID" value="NZ_CP038498.1"/>
</dbReference>
<proteinExistence type="predicted"/>